<comment type="caution">
    <text evidence="1">The sequence shown here is derived from an EMBL/GenBank/DDBJ whole genome shotgun (WGS) entry which is preliminary data.</text>
</comment>
<evidence type="ECO:0000313" key="2">
    <source>
        <dbReference type="Proteomes" id="UP001056120"/>
    </source>
</evidence>
<reference evidence="2" key="1">
    <citation type="journal article" date="2022" name="Mol. Ecol. Resour.">
        <title>The genomes of chicory, endive, great burdock and yacon provide insights into Asteraceae palaeo-polyploidization history and plant inulin production.</title>
        <authorList>
            <person name="Fan W."/>
            <person name="Wang S."/>
            <person name="Wang H."/>
            <person name="Wang A."/>
            <person name="Jiang F."/>
            <person name="Liu H."/>
            <person name="Zhao H."/>
            <person name="Xu D."/>
            <person name="Zhang Y."/>
        </authorList>
    </citation>
    <scope>NUCLEOTIDE SEQUENCE [LARGE SCALE GENOMIC DNA]</scope>
    <source>
        <strain evidence="2">cv. Yunnan</strain>
    </source>
</reference>
<protein>
    <submittedName>
        <fullName evidence="1">Uncharacterized protein</fullName>
    </submittedName>
</protein>
<accession>A0ACB9JQ29</accession>
<organism evidence="1 2">
    <name type="scientific">Smallanthus sonchifolius</name>
    <dbReference type="NCBI Taxonomy" id="185202"/>
    <lineage>
        <taxon>Eukaryota</taxon>
        <taxon>Viridiplantae</taxon>
        <taxon>Streptophyta</taxon>
        <taxon>Embryophyta</taxon>
        <taxon>Tracheophyta</taxon>
        <taxon>Spermatophyta</taxon>
        <taxon>Magnoliopsida</taxon>
        <taxon>eudicotyledons</taxon>
        <taxon>Gunneridae</taxon>
        <taxon>Pentapetalae</taxon>
        <taxon>asterids</taxon>
        <taxon>campanulids</taxon>
        <taxon>Asterales</taxon>
        <taxon>Asteraceae</taxon>
        <taxon>Asteroideae</taxon>
        <taxon>Heliantheae alliance</taxon>
        <taxon>Millerieae</taxon>
        <taxon>Smallanthus</taxon>
    </lineage>
</organism>
<sequence length="68" mass="7891">MGGSNGVFSISWILVRSIAAEADFWFSHLFILYYSSRLRSRVSTFIVAYLFRFSCSSFMHIMLLILEV</sequence>
<dbReference type="EMBL" id="CM042020">
    <property type="protein sequence ID" value="KAI3822103.1"/>
    <property type="molecule type" value="Genomic_DNA"/>
</dbReference>
<dbReference type="Proteomes" id="UP001056120">
    <property type="component" value="Linkage Group LG03"/>
</dbReference>
<evidence type="ECO:0000313" key="1">
    <source>
        <dbReference type="EMBL" id="KAI3822103.1"/>
    </source>
</evidence>
<gene>
    <name evidence="1" type="ORF">L1987_09684</name>
</gene>
<name>A0ACB9JQ29_9ASTR</name>
<reference evidence="1 2" key="2">
    <citation type="journal article" date="2022" name="Mol. Ecol. Resour.">
        <title>The genomes of chicory, endive, great burdock and yacon provide insights into Asteraceae paleo-polyploidization history and plant inulin production.</title>
        <authorList>
            <person name="Fan W."/>
            <person name="Wang S."/>
            <person name="Wang H."/>
            <person name="Wang A."/>
            <person name="Jiang F."/>
            <person name="Liu H."/>
            <person name="Zhao H."/>
            <person name="Xu D."/>
            <person name="Zhang Y."/>
        </authorList>
    </citation>
    <scope>NUCLEOTIDE SEQUENCE [LARGE SCALE GENOMIC DNA]</scope>
    <source>
        <strain evidence="2">cv. Yunnan</strain>
        <tissue evidence="1">Leaves</tissue>
    </source>
</reference>
<keyword evidence="2" id="KW-1185">Reference proteome</keyword>
<proteinExistence type="predicted"/>